<sequence length="43" mass="4732">MEMSGDREAAREAINLARQRCLYGRAARPADAADGSQRPWRAG</sequence>
<dbReference type="EMBL" id="CP001738">
    <property type="protein sequence ID" value="ACY95631.1"/>
    <property type="molecule type" value="Genomic_DNA"/>
</dbReference>
<accession>D1ADC1</accession>
<dbReference type="HOGENOM" id="CLU_3240789_0_0_11"/>
<evidence type="ECO:0000313" key="2">
    <source>
        <dbReference type="Proteomes" id="UP000001918"/>
    </source>
</evidence>
<dbReference type="Proteomes" id="UP000001918">
    <property type="component" value="Chromosome"/>
</dbReference>
<evidence type="ECO:0000313" key="1">
    <source>
        <dbReference type="EMBL" id="ACY95631.1"/>
    </source>
</evidence>
<gene>
    <name evidence="1" type="ordered locus">Tcur_0023</name>
</gene>
<protein>
    <submittedName>
        <fullName evidence="1">Uncharacterized protein</fullName>
    </submittedName>
</protein>
<organism evidence="1 2">
    <name type="scientific">Thermomonospora curvata (strain ATCC 19995 / DSM 43183 / JCM 3096 / KCTC 9072 / NBRC 15933 / NCIMB 10081 / Henssen B9)</name>
    <dbReference type="NCBI Taxonomy" id="471852"/>
    <lineage>
        <taxon>Bacteria</taxon>
        <taxon>Bacillati</taxon>
        <taxon>Actinomycetota</taxon>
        <taxon>Actinomycetes</taxon>
        <taxon>Streptosporangiales</taxon>
        <taxon>Thermomonosporaceae</taxon>
        <taxon>Thermomonospora</taxon>
    </lineage>
</organism>
<dbReference type="AlphaFoldDB" id="D1ADC1"/>
<dbReference type="KEGG" id="tcu:Tcur_0023"/>
<dbReference type="STRING" id="471852.Tcur_0023"/>
<name>D1ADC1_THECD</name>
<keyword evidence="2" id="KW-1185">Reference proteome</keyword>
<reference evidence="1 2" key="1">
    <citation type="journal article" date="2011" name="Stand. Genomic Sci.">
        <title>Complete genome sequence of Thermomonospora curvata type strain (B9).</title>
        <authorList>
            <person name="Chertkov O."/>
            <person name="Sikorski J."/>
            <person name="Nolan M."/>
            <person name="Lapidus A."/>
            <person name="Lucas S."/>
            <person name="Del Rio T.G."/>
            <person name="Tice H."/>
            <person name="Cheng J.F."/>
            <person name="Goodwin L."/>
            <person name="Pitluck S."/>
            <person name="Liolios K."/>
            <person name="Ivanova N."/>
            <person name="Mavromatis K."/>
            <person name="Mikhailova N."/>
            <person name="Ovchinnikova G."/>
            <person name="Pati A."/>
            <person name="Chen A."/>
            <person name="Palaniappan K."/>
            <person name="Djao O.D."/>
            <person name="Land M."/>
            <person name="Hauser L."/>
            <person name="Chang Y.J."/>
            <person name="Jeffries C.D."/>
            <person name="Brettin T."/>
            <person name="Han C."/>
            <person name="Detter J.C."/>
            <person name="Rohde M."/>
            <person name="Goker M."/>
            <person name="Woyke T."/>
            <person name="Bristow J."/>
            <person name="Eisen J.A."/>
            <person name="Markowitz V."/>
            <person name="Hugenholtz P."/>
            <person name="Klenk H.P."/>
            <person name="Kyrpides N.C."/>
        </authorList>
    </citation>
    <scope>NUCLEOTIDE SEQUENCE [LARGE SCALE GENOMIC DNA]</scope>
    <source>
        <strain evidence="2">ATCC 19995 / DSM 43183 / JCM 3096 / KCTC 9072 / NBRC 15933 / NCIMB 10081 / Henssen B9</strain>
    </source>
</reference>
<proteinExistence type="predicted"/>